<dbReference type="STRING" id="57664.SAMN05661003_11518"/>
<dbReference type="EMBL" id="FNAQ01000015">
    <property type="protein sequence ID" value="SDE53967.1"/>
    <property type="molecule type" value="Genomic_DNA"/>
</dbReference>
<keyword evidence="3" id="KW-1185">Reference proteome</keyword>
<dbReference type="Proteomes" id="UP000243205">
    <property type="component" value="Unassembled WGS sequence"/>
</dbReference>
<evidence type="ECO:0000313" key="2">
    <source>
        <dbReference type="EMBL" id="SDE53967.1"/>
    </source>
</evidence>
<dbReference type="RefSeq" id="WP_092079704.1">
    <property type="nucleotide sequence ID" value="NZ_CALFZY010000036.1"/>
</dbReference>
<name>A0A1G7DR67_9BACT</name>
<sequence>MKQTIVKSLLSPQVTLALLLGLALATPALSQSLAGTIRSIDQQQLTIALEQPCDQLAVGDRVILRPEQKKADKKVQAPRPGMDALTGC</sequence>
<protein>
    <submittedName>
        <fullName evidence="2">Uncharacterized protein</fullName>
    </submittedName>
</protein>
<organism evidence="2 3">
    <name type="scientific">Desulfuromonas thiophila</name>
    <dbReference type="NCBI Taxonomy" id="57664"/>
    <lineage>
        <taxon>Bacteria</taxon>
        <taxon>Pseudomonadati</taxon>
        <taxon>Thermodesulfobacteriota</taxon>
        <taxon>Desulfuromonadia</taxon>
        <taxon>Desulfuromonadales</taxon>
        <taxon>Desulfuromonadaceae</taxon>
        <taxon>Desulfuromonas</taxon>
    </lineage>
</organism>
<reference evidence="3" key="1">
    <citation type="submission" date="2016-10" db="EMBL/GenBank/DDBJ databases">
        <authorList>
            <person name="Varghese N."/>
            <person name="Submissions S."/>
        </authorList>
    </citation>
    <scope>NUCLEOTIDE SEQUENCE [LARGE SCALE GENOMIC DNA]</scope>
    <source>
        <strain evidence="3">DSM 8987</strain>
    </source>
</reference>
<feature type="region of interest" description="Disordered" evidence="1">
    <location>
        <begin position="68"/>
        <end position="88"/>
    </location>
</feature>
<evidence type="ECO:0000256" key="1">
    <source>
        <dbReference type="SAM" id="MobiDB-lite"/>
    </source>
</evidence>
<dbReference type="AlphaFoldDB" id="A0A1G7DR67"/>
<gene>
    <name evidence="2" type="ORF">SAMN05661003_11518</name>
</gene>
<proteinExistence type="predicted"/>
<accession>A0A1G7DR67</accession>
<evidence type="ECO:0000313" key="3">
    <source>
        <dbReference type="Proteomes" id="UP000243205"/>
    </source>
</evidence>